<feature type="domain" description="OTU" evidence="16">
    <location>
        <begin position="481"/>
        <end position="610"/>
    </location>
</feature>
<evidence type="ECO:0000256" key="9">
    <source>
        <dbReference type="ARBA" id="ARBA00022840"/>
    </source>
</evidence>
<keyword evidence="5" id="KW-0863">Zinc-finger</keyword>
<dbReference type="PROSITE" id="PS00108">
    <property type="entry name" value="PROTEIN_KINASE_ST"/>
    <property type="match status" value="1"/>
</dbReference>
<evidence type="ECO:0000256" key="4">
    <source>
        <dbReference type="ARBA" id="ARBA00022741"/>
    </source>
</evidence>
<keyword evidence="9" id="KW-0067">ATP-binding</keyword>
<dbReference type="InterPro" id="IPR000719">
    <property type="entry name" value="Prot_kinase_dom"/>
</dbReference>
<evidence type="ECO:0000259" key="15">
    <source>
        <dbReference type="PROSITE" id="PS50011"/>
    </source>
</evidence>
<dbReference type="Gene3D" id="1.20.120.1750">
    <property type="match status" value="1"/>
</dbReference>
<evidence type="ECO:0000256" key="8">
    <source>
        <dbReference type="ARBA" id="ARBA00022833"/>
    </source>
</evidence>
<dbReference type="SMART" id="SM00220">
    <property type="entry name" value="S_TKc"/>
    <property type="match status" value="1"/>
</dbReference>
<dbReference type="EC" id="2.7.12.2" evidence="11"/>
<dbReference type="EMBL" id="CAJOBS010001330">
    <property type="protein sequence ID" value="CAF4718728.1"/>
    <property type="molecule type" value="Genomic_DNA"/>
</dbReference>
<dbReference type="Gene3D" id="3.30.40.10">
    <property type="entry name" value="Zinc/RING finger domain, C3HC4 (zinc finger)"/>
    <property type="match status" value="1"/>
</dbReference>
<keyword evidence="1" id="KW-0808">Transferase</keyword>
<dbReference type="GO" id="GO:0005524">
    <property type="term" value="F:ATP binding"/>
    <property type="evidence" value="ECO:0007669"/>
    <property type="project" value="UniProtKB-KW"/>
</dbReference>
<evidence type="ECO:0000259" key="17">
    <source>
        <dbReference type="PROSITE" id="PS51873"/>
    </source>
</evidence>
<evidence type="ECO:0000256" key="12">
    <source>
        <dbReference type="ARBA" id="ARBA00049014"/>
    </source>
</evidence>
<comment type="similarity">
    <text evidence="10">Belongs to the protein kinase superfamily. STE Ser/Thr protein kinase family. MAP kinase kinase subfamily.</text>
</comment>
<dbReference type="Gene3D" id="3.30.200.20">
    <property type="entry name" value="Phosphorylase Kinase, domain 1"/>
    <property type="match status" value="1"/>
</dbReference>
<accession>A0A821JL04</accession>
<dbReference type="PROSITE" id="PS50011">
    <property type="entry name" value="PROTEIN_KINASE_DOM"/>
    <property type="match status" value="1"/>
</dbReference>
<comment type="catalytic activity">
    <reaction evidence="14">
        <text>L-tyrosyl-[protein] + ATP = O-phospho-L-tyrosyl-[protein] + ADP + H(+)</text>
        <dbReference type="Rhea" id="RHEA:10596"/>
        <dbReference type="Rhea" id="RHEA-COMP:10136"/>
        <dbReference type="Rhea" id="RHEA-COMP:20101"/>
        <dbReference type="ChEBI" id="CHEBI:15378"/>
        <dbReference type="ChEBI" id="CHEBI:30616"/>
        <dbReference type="ChEBI" id="CHEBI:46858"/>
        <dbReference type="ChEBI" id="CHEBI:61978"/>
        <dbReference type="ChEBI" id="CHEBI:456216"/>
        <dbReference type="EC" id="2.7.12.2"/>
    </reaction>
</comment>
<dbReference type="InterPro" id="IPR044066">
    <property type="entry name" value="TRIAD_supradom"/>
</dbReference>
<evidence type="ECO:0000256" key="7">
    <source>
        <dbReference type="ARBA" id="ARBA00022786"/>
    </source>
</evidence>
<evidence type="ECO:0000256" key="1">
    <source>
        <dbReference type="ARBA" id="ARBA00022679"/>
    </source>
</evidence>
<dbReference type="PANTHER" id="PTHR48013:SF9">
    <property type="entry name" value="DUAL SPECIFICITY MITOGEN-ACTIVATED PROTEIN KINASE KINASE 5"/>
    <property type="match status" value="1"/>
</dbReference>
<dbReference type="Pfam" id="PF01485">
    <property type="entry name" value="IBR"/>
    <property type="match status" value="1"/>
</dbReference>
<reference evidence="18" key="1">
    <citation type="submission" date="2021-02" db="EMBL/GenBank/DDBJ databases">
        <authorList>
            <person name="Nowell W R."/>
        </authorList>
    </citation>
    <scope>NUCLEOTIDE SEQUENCE</scope>
</reference>
<evidence type="ECO:0000259" key="16">
    <source>
        <dbReference type="PROSITE" id="PS50802"/>
    </source>
</evidence>
<keyword evidence="4" id="KW-0547">Nucleotide-binding</keyword>
<keyword evidence="6" id="KW-0418">Kinase</keyword>
<evidence type="ECO:0000256" key="5">
    <source>
        <dbReference type="ARBA" id="ARBA00022771"/>
    </source>
</evidence>
<evidence type="ECO:0000313" key="19">
    <source>
        <dbReference type="Proteomes" id="UP000663838"/>
    </source>
</evidence>
<dbReference type="PANTHER" id="PTHR48013">
    <property type="entry name" value="DUAL SPECIFICITY MITOGEN-ACTIVATED PROTEIN KINASE KINASE 5-RELATED"/>
    <property type="match status" value="1"/>
</dbReference>
<dbReference type="GO" id="GO:0008270">
    <property type="term" value="F:zinc ion binding"/>
    <property type="evidence" value="ECO:0007669"/>
    <property type="project" value="UniProtKB-KW"/>
</dbReference>
<evidence type="ECO:0000256" key="14">
    <source>
        <dbReference type="ARBA" id="ARBA00051693"/>
    </source>
</evidence>
<keyword evidence="3" id="KW-0677">Repeat</keyword>
<feature type="domain" description="RING-type" evidence="17">
    <location>
        <begin position="9"/>
        <end position="226"/>
    </location>
</feature>
<dbReference type="Pfam" id="PF00069">
    <property type="entry name" value="Pkinase"/>
    <property type="match status" value="1"/>
</dbReference>
<dbReference type="SUPFAM" id="SSF56112">
    <property type="entry name" value="Protein kinase-like (PK-like)"/>
    <property type="match status" value="1"/>
</dbReference>
<dbReference type="PROSITE" id="PS51873">
    <property type="entry name" value="TRIAD"/>
    <property type="match status" value="1"/>
</dbReference>
<dbReference type="InterPro" id="IPR013083">
    <property type="entry name" value="Znf_RING/FYVE/PHD"/>
</dbReference>
<comment type="catalytic activity">
    <reaction evidence="12">
        <text>L-seryl-[protein] + ATP = O-phospho-L-seryl-[protein] + ADP + H(+)</text>
        <dbReference type="Rhea" id="RHEA:17989"/>
        <dbReference type="Rhea" id="RHEA-COMP:9863"/>
        <dbReference type="Rhea" id="RHEA-COMP:11604"/>
        <dbReference type="ChEBI" id="CHEBI:15378"/>
        <dbReference type="ChEBI" id="CHEBI:29999"/>
        <dbReference type="ChEBI" id="CHEBI:30616"/>
        <dbReference type="ChEBI" id="CHEBI:83421"/>
        <dbReference type="ChEBI" id="CHEBI:456216"/>
        <dbReference type="EC" id="2.7.12.2"/>
    </reaction>
</comment>
<sequence length="1092" mass="123783">MNFECSYEREGQCSICSEVNIRLVNLSKKCAHLSNCCVACLTQSFATDIESKGSYTFRCPMPTCTVKFEPEEYYCLLDARLMGIVDNLLLHRLLETNEEFRWCKSTKGCGAGQLVCNYKDLLGYYTCHACGQMLCFRHSIEWHKGFTCDEFEAERARNDDLASDVTVLAFTKKCPNEACGTPIMKHEGCDVMTCCRFGSHTCAESKDACDHGGRNYCGQRFCWSCLGKTNKALKMASNTNLDNITRQNKEDGEDNLKPNKIHFDLRHSSNVNSGNSQERTHAIDMQRYDAEQSDSTVKTGKLQSCKSIMSTADNFEVNEHVYDTIETDNLRNKQFISGNTLENEQAAEKRQYQRSMSMNPENQQSRIPNMQKRKSLPMAFQKDDEKSEEFPNNVSRLLEPTCEGIRSRIELLGELVTSKKLDSIPDVYDEMAQIIASTERNERFMADADGKRLLELTTTAKSNLNVDLYNLDLEIQRQFGLYSVEVTGDGACAFRATLISGLQKPDVYQSELREKAIRHVLNDISYYSTVLRPGEKVSEQELKTWAYLMADSNTYGDEMANMAIADLYHIQLVIFRAGELLTVVNPRDGHVEHTAFLVNVGTHYKALVTVHELDEARRNSERLSKRLNTMDDDGNPPDEKFSVDVDTENYDENNQTTEDSGQNIMPSVETMDFQSTILSDERQTIDPWDNNDENVYRAQQLWGATTCSSDVESSQTIEFSSLINDYIDVSNTVQLLASDIGTELEKVSIKASTGKRKKNATTYTIVIEEKPVTCWFESFENPSLLKYNDQITEATAEDLEFIRFIGQGNFGSVDHVSINTDPDFQIAVKRISLSTKEERASATKTELTVMQEICIGDCPYLIEYYGAMIDRIHSELCLCMELMDTTLTKFYQTMHRVGDIDPNNLKCLVLRVMHNITSALEFLGVKDYLHRDIKPDNILVNDSGVFKLSDYGTCCGMNSTENVPIGTIAYFSPELVRNPPAPSSTRSDMWALGISVVETILGQHPCPISNDIDRALLLAEWNRNILEGMIPDDIRGLILQLLKTEPEERPGSYTEILQMSFIQTVLMELTYEEIFFIFNIIQIIRQSENGDL</sequence>
<dbReference type="AlphaFoldDB" id="A0A821JL04"/>
<evidence type="ECO:0000256" key="2">
    <source>
        <dbReference type="ARBA" id="ARBA00022723"/>
    </source>
</evidence>
<gene>
    <name evidence="18" type="ORF">TOA249_LOCUS18130</name>
</gene>
<dbReference type="SUPFAM" id="SSF57850">
    <property type="entry name" value="RING/U-box"/>
    <property type="match status" value="1"/>
</dbReference>
<evidence type="ECO:0000256" key="10">
    <source>
        <dbReference type="ARBA" id="ARBA00038035"/>
    </source>
</evidence>
<dbReference type="InterPro" id="IPR038765">
    <property type="entry name" value="Papain-like_cys_pep_sf"/>
</dbReference>
<dbReference type="InterPro" id="IPR011009">
    <property type="entry name" value="Kinase-like_dom_sf"/>
</dbReference>
<dbReference type="Gene3D" id="3.90.70.80">
    <property type="match status" value="1"/>
</dbReference>
<dbReference type="CDD" id="cd20335">
    <property type="entry name" value="BRcat_RBR"/>
    <property type="match status" value="1"/>
</dbReference>
<dbReference type="Gene3D" id="1.10.510.10">
    <property type="entry name" value="Transferase(Phosphotransferase) domain 1"/>
    <property type="match status" value="1"/>
</dbReference>
<dbReference type="InterPro" id="IPR003323">
    <property type="entry name" value="OTU_dom"/>
</dbReference>
<comment type="caution">
    <text evidence="18">The sequence shown here is derived from an EMBL/GenBank/DDBJ whole genome shotgun (WGS) entry which is preliminary data.</text>
</comment>
<feature type="domain" description="Protein kinase" evidence="15">
    <location>
        <begin position="799"/>
        <end position="1062"/>
    </location>
</feature>
<keyword evidence="2" id="KW-0479">Metal-binding</keyword>
<dbReference type="PROSITE" id="PS50802">
    <property type="entry name" value="OTU"/>
    <property type="match status" value="1"/>
</dbReference>
<name>A0A821JL04_9BILA</name>
<evidence type="ECO:0000256" key="13">
    <source>
        <dbReference type="ARBA" id="ARBA00049299"/>
    </source>
</evidence>
<evidence type="ECO:0000256" key="11">
    <source>
        <dbReference type="ARBA" id="ARBA00038999"/>
    </source>
</evidence>
<evidence type="ECO:0000256" key="6">
    <source>
        <dbReference type="ARBA" id="ARBA00022777"/>
    </source>
</evidence>
<keyword evidence="8" id="KW-0862">Zinc</keyword>
<comment type="catalytic activity">
    <reaction evidence="13">
        <text>L-threonyl-[protein] + ATP = O-phospho-L-threonyl-[protein] + ADP + H(+)</text>
        <dbReference type="Rhea" id="RHEA:46608"/>
        <dbReference type="Rhea" id="RHEA-COMP:11060"/>
        <dbReference type="Rhea" id="RHEA-COMP:11605"/>
        <dbReference type="ChEBI" id="CHEBI:15378"/>
        <dbReference type="ChEBI" id="CHEBI:30013"/>
        <dbReference type="ChEBI" id="CHEBI:30616"/>
        <dbReference type="ChEBI" id="CHEBI:61977"/>
        <dbReference type="ChEBI" id="CHEBI:456216"/>
        <dbReference type="EC" id="2.7.12.2"/>
    </reaction>
</comment>
<dbReference type="InterPro" id="IPR008271">
    <property type="entry name" value="Ser/Thr_kinase_AS"/>
</dbReference>
<keyword evidence="7" id="KW-0833">Ubl conjugation pathway</keyword>
<dbReference type="InterPro" id="IPR002867">
    <property type="entry name" value="IBR_dom"/>
</dbReference>
<protein>
    <recommendedName>
        <fullName evidence="11">mitogen-activated protein kinase kinase</fullName>
        <ecNumber evidence="11">2.7.12.2</ecNumber>
    </recommendedName>
</protein>
<dbReference type="GO" id="GO:0004708">
    <property type="term" value="F:MAP kinase kinase activity"/>
    <property type="evidence" value="ECO:0007669"/>
    <property type="project" value="UniProtKB-EC"/>
</dbReference>
<evidence type="ECO:0000256" key="3">
    <source>
        <dbReference type="ARBA" id="ARBA00022737"/>
    </source>
</evidence>
<proteinExistence type="inferred from homology"/>
<dbReference type="SUPFAM" id="SSF54001">
    <property type="entry name" value="Cysteine proteinases"/>
    <property type="match status" value="1"/>
</dbReference>
<organism evidence="18 19">
    <name type="scientific">Rotaria socialis</name>
    <dbReference type="NCBI Taxonomy" id="392032"/>
    <lineage>
        <taxon>Eukaryota</taxon>
        <taxon>Metazoa</taxon>
        <taxon>Spiralia</taxon>
        <taxon>Gnathifera</taxon>
        <taxon>Rotifera</taxon>
        <taxon>Eurotatoria</taxon>
        <taxon>Bdelloidea</taxon>
        <taxon>Philodinida</taxon>
        <taxon>Philodinidae</taxon>
        <taxon>Rotaria</taxon>
    </lineage>
</organism>
<dbReference type="Proteomes" id="UP000663838">
    <property type="component" value="Unassembled WGS sequence"/>
</dbReference>
<evidence type="ECO:0000313" key="18">
    <source>
        <dbReference type="EMBL" id="CAF4718728.1"/>
    </source>
</evidence>